<reference evidence="2" key="1">
    <citation type="submission" date="2016-11" db="UniProtKB">
        <authorList>
            <consortium name="WormBaseParasite"/>
        </authorList>
    </citation>
    <scope>IDENTIFICATION</scope>
</reference>
<name>A0A1I7YY08_9BILA</name>
<dbReference type="WBParaSite" id="L893_g20665.t2">
    <property type="protein sequence ID" value="L893_g20665.t2"/>
    <property type="gene ID" value="L893_g20665"/>
</dbReference>
<evidence type="ECO:0000313" key="1">
    <source>
        <dbReference type="Proteomes" id="UP000095287"/>
    </source>
</evidence>
<accession>A0A1I7YY08</accession>
<organism evidence="1 2">
    <name type="scientific">Steinernema glaseri</name>
    <dbReference type="NCBI Taxonomy" id="37863"/>
    <lineage>
        <taxon>Eukaryota</taxon>
        <taxon>Metazoa</taxon>
        <taxon>Ecdysozoa</taxon>
        <taxon>Nematoda</taxon>
        <taxon>Chromadorea</taxon>
        <taxon>Rhabditida</taxon>
        <taxon>Tylenchina</taxon>
        <taxon>Panagrolaimomorpha</taxon>
        <taxon>Strongyloidoidea</taxon>
        <taxon>Steinernematidae</taxon>
        <taxon>Steinernema</taxon>
    </lineage>
</organism>
<sequence length="339" mass="39460">MDGVPFAFCEHLSQLLSEALSNAKELSGSYGELARHMFEHQVRYACAVEDGSLTGDYVQYLGSGRRLETPKQIDAIRKKFVRDVWIFLMDAKTESVSREIIRRFPYADDYNFVLKSSSINEAWVDLAYSLRRLGSVSIRKELDDNALQLFQKLVTGQKLWFLFIHPDSCEGSTMEIPKSLLCQEQFKELVITEPRPVRPWKTTPVQELMELWSENSEKLRGKHLIVNDYCGHGIKQLEEFLVQRVQSASIIERVLEACSKEECDFIDKYHRNNYYTFPMPSCVYKFEEGEEGMRRRLYISFDCASDEVVSMHQQRPANHKGSNKIHLIRATKMFHILFD</sequence>
<keyword evidence="1" id="KW-1185">Reference proteome</keyword>
<dbReference type="AlphaFoldDB" id="A0A1I7YY08"/>
<evidence type="ECO:0000313" key="2">
    <source>
        <dbReference type="WBParaSite" id="L893_g20665.t2"/>
    </source>
</evidence>
<dbReference type="Proteomes" id="UP000095287">
    <property type="component" value="Unplaced"/>
</dbReference>
<proteinExistence type="predicted"/>
<protein>
    <submittedName>
        <fullName evidence="2">Protein SMG8</fullName>
    </submittedName>
</protein>